<dbReference type="Proteomes" id="UP000030645">
    <property type="component" value="Unassembled WGS sequence"/>
</dbReference>
<proteinExistence type="predicted"/>
<sequence length="189" mass="20983">MILDWVVEGRSKAREAVLLRKARLPKEIRSWKEDALSQPRHDFVKIRSGKEDRRPVKLSSYAKLRYPKRNLLLVLDCCSAVSRGGRRRFGNMAGVFQVMAFGVRALDKKDLDPSFKAKLAKIATAEMISSKDNVPVVGPEQETELVVICLSGNSLEEDLGCCGVDVEVDLLKPCSQSVLEVRVGGLLEA</sequence>
<reference evidence="2" key="1">
    <citation type="submission" date="2013-01" db="EMBL/GenBank/DDBJ databases">
        <title>Draft Genome Sequence of a Mulberry Tree, Morus notabilis C.K. Schneid.</title>
        <authorList>
            <person name="He N."/>
            <person name="Zhao S."/>
        </authorList>
    </citation>
    <scope>NUCLEOTIDE SEQUENCE</scope>
</reference>
<gene>
    <name evidence="1" type="ORF">L484_001397</name>
</gene>
<dbReference type="AlphaFoldDB" id="W9S9S4"/>
<dbReference type="eggNOG" id="ENOG502QS26">
    <property type="taxonomic scope" value="Eukaryota"/>
</dbReference>
<evidence type="ECO:0000313" key="2">
    <source>
        <dbReference type="Proteomes" id="UP000030645"/>
    </source>
</evidence>
<protein>
    <submittedName>
        <fullName evidence="1">Uncharacterized protein</fullName>
    </submittedName>
</protein>
<name>W9S9S4_9ROSA</name>
<keyword evidence="2" id="KW-1185">Reference proteome</keyword>
<evidence type="ECO:0000313" key="1">
    <source>
        <dbReference type="EMBL" id="EXC21270.1"/>
    </source>
</evidence>
<accession>W9S9S4</accession>
<organism evidence="1 2">
    <name type="scientific">Morus notabilis</name>
    <dbReference type="NCBI Taxonomy" id="981085"/>
    <lineage>
        <taxon>Eukaryota</taxon>
        <taxon>Viridiplantae</taxon>
        <taxon>Streptophyta</taxon>
        <taxon>Embryophyta</taxon>
        <taxon>Tracheophyta</taxon>
        <taxon>Spermatophyta</taxon>
        <taxon>Magnoliopsida</taxon>
        <taxon>eudicotyledons</taxon>
        <taxon>Gunneridae</taxon>
        <taxon>Pentapetalae</taxon>
        <taxon>rosids</taxon>
        <taxon>fabids</taxon>
        <taxon>Rosales</taxon>
        <taxon>Moraceae</taxon>
        <taxon>Moreae</taxon>
        <taxon>Morus</taxon>
    </lineage>
</organism>
<dbReference type="EMBL" id="KE345940">
    <property type="protein sequence ID" value="EXC21270.1"/>
    <property type="molecule type" value="Genomic_DNA"/>
</dbReference>